<dbReference type="Proteomes" id="UP000703269">
    <property type="component" value="Unassembled WGS sequence"/>
</dbReference>
<feature type="transmembrane region" description="Helical" evidence="1">
    <location>
        <begin position="20"/>
        <end position="37"/>
    </location>
</feature>
<evidence type="ECO:0000313" key="3">
    <source>
        <dbReference type="EMBL" id="GJE99240.1"/>
    </source>
</evidence>
<gene>
    <name evidence="3" type="ORF">PsYK624_154900</name>
</gene>
<dbReference type="EMBL" id="BPQB01000104">
    <property type="protein sequence ID" value="GJE99240.1"/>
    <property type="molecule type" value="Genomic_DNA"/>
</dbReference>
<name>A0A9P3GT78_9APHY</name>
<proteinExistence type="predicted"/>
<keyword evidence="1" id="KW-0812">Transmembrane</keyword>
<evidence type="ECO:0000313" key="4">
    <source>
        <dbReference type="Proteomes" id="UP000703269"/>
    </source>
</evidence>
<dbReference type="OrthoDB" id="2745134at2759"/>
<keyword evidence="1" id="KW-0472">Membrane</keyword>
<organism evidence="3 4">
    <name type="scientific">Phanerochaete sordida</name>
    <dbReference type="NCBI Taxonomy" id="48140"/>
    <lineage>
        <taxon>Eukaryota</taxon>
        <taxon>Fungi</taxon>
        <taxon>Dikarya</taxon>
        <taxon>Basidiomycota</taxon>
        <taxon>Agaricomycotina</taxon>
        <taxon>Agaricomycetes</taxon>
        <taxon>Polyporales</taxon>
        <taxon>Phanerochaetaceae</taxon>
        <taxon>Phanerochaete</taxon>
    </lineage>
</organism>
<dbReference type="Pfam" id="PF20151">
    <property type="entry name" value="DUF6533"/>
    <property type="match status" value="1"/>
</dbReference>
<feature type="transmembrane region" description="Helical" evidence="1">
    <location>
        <begin position="58"/>
        <end position="79"/>
    </location>
</feature>
<protein>
    <recommendedName>
        <fullName evidence="2">DUF6533 domain-containing protein</fullName>
    </recommendedName>
</protein>
<dbReference type="AlphaFoldDB" id="A0A9P3GT78"/>
<accession>A0A9P3GT78</accession>
<keyword evidence="4" id="KW-1185">Reference proteome</keyword>
<evidence type="ECO:0000256" key="1">
    <source>
        <dbReference type="SAM" id="Phobius"/>
    </source>
</evidence>
<comment type="caution">
    <text evidence="3">The sequence shown here is derived from an EMBL/GenBank/DDBJ whole genome shotgun (WGS) entry which is preliminary data.</text>
</comment>
<reference evidence="3 4" key="1">
    <citation type="submission" date="2021-08" db="EMBL/GenBank/DDBJ databases">
        <title>Draft Genome Sequence of Phanerochaete sordida strain YK-624.</title>
        <authorList>
            <person name="Mori T."/>
            <person name="Dohra H."/>
            <person name="Suzuki T."/>
            <person name="Kawagishi H."/>
            <person name="Hirai H."/>
        </authorList>
    </citation>
    <scope>NUCLEOTIDE SEQUENCE [LARGE SCALE GENOMIC DNA]</scope>
    <source>
        <strain evidence="3 4">YK-624</strain>
    </source>
</reference>
<feature type="domain" description="DUF6533" evidence="2">
    <location>
        <begin position="20"/>
        <end position="65"/>
    </location>
</feature>
<dbReference type="InterPro" id="IPR045340">
    <property type="entry name" value="DUF6533"/>
</dbReference>
<sequence>MSSSSEALVSIVQQVKTTTYVTTSLVGLIVYELLITFDQEVSAVWQKKITATSLLLLSTRWIMLLNSILTCIGVGPSWFACLCCRTRLSASRGVQVQANRHSRTVDILSDHRVDILILRTASIRPVAGIKTEVRIASRSSLAWLSASRDEHLRLGAYNDRLRGAARNASMWGFYQYSGRPEPKCYFSQGAALSPRMRWSWC</sequence>
<keyword evidence="1" id="KW-1133">Transmembrane helix</keyword>
<evidence type="ECO:0000259" key="2">
    <source>
        <dbReference type="Pfam" id="PF20151"/>
    </source>
</evidence>